<dbReference type="SUPFAM" id="SSF52047">
    <property type="entry name" value="RNI-like"/>
    <property type="match status" value="1"/>
</dbReference>
<proteinExistence type="predicted"/>
<dbReference type="AlphaFoldDB" id="A0A4Z0YJZ4"/>
<evidence type="ECO:0000313" key="3">
    <source>
        <dbReference type="Proteomes" id="UP000297716"/>
    </source>
</evidence>
<dbReference type="InterPro" id="IPR036047">
    <property type="entry name" value="F-box-like_dom_sf"/>
</dbReference>
<dbReference type="Proteomes" id="UP000297716">
    <property type="component" value="Unassembled WGS sequence"/>
</dbReference>
<feature type="domain" description="F-box" evidence="1">
    <location>
        <begin position="394"/>
        <end position="421"/>
    </location>
</feature>
<dbReference type="Gene3D" id="3.80.10.10">
    <property type="entry name" value="Ribonuclease Inhibitor"/>
    <property type="match status" value="1"/>
</dbReference>
<dbReference type="STRING" id="37992.A0A4Z0YJZ4"/>
<sequence>MEGLGKTGPGGLLGLPAEVKVSVLSFALGNSYEDILSLAGSCKTLYETFKMNQPSILLVLLCHIAPRDLAIATAHYHATVAPWKCSKFRGVPPPPDVIDYLCKVTNFCEQYLSKQGTELRIPLREFTLPMVAHIRDIHEAIRAIAQRLAPEIVQSKSDSPDADPSPVEIANISKSLYIIDLVGLLFPKRPVHELHAFTKFWSCFAPWEAAQAEHLMQFINRTISISAGDTTAPTTFLLSSVHRFILWKGMKGLVPLICHGYYSQADQCLYGLFTNANHAFGPIRDEIWQERHHWFNTRERHVHNKYTVYFNREPVERYNADIDDGAARIWLWIIRSWATTAVQDNATFTQGHAWYTSVYNKRERTKFTSVRAIISMASNTLKCDVSVNETSAHMNLDIWHLILGQMDRSDLCNVCLTSRAWFVMAMPHLYKIIPLALGIDRTYSWDYQEDIMVRARSLSSRLLDPKNGQLRNAVHELDFGPIEWDDSGELLRDMERRLVTLIDVLPNLQRVKIRNQLTPEVFRDLVGHSKRISLHLLCEDGTRIIENDLQTVVTAAAIVNPFDESNGPNRHVLGIQKLLFACPNLTSFSLEFIGGYGGCVMSNSHFGMVQSFQFSGDETFPALEELSLSGYQPSEAEREHWQKRFRWSKLRSLTIGPRYTAGFLKIAAGFATSLRNLHVQLYTDADSRTDCPQLEHLLMAFASLESLVVKGYHLPPGPIGNHPGLKRLCLHSFEPVIGETLRPTLSIEQLHELDKNCAHLETLELDLSWDGEWPEQILKALATGFRNLRRLTLHLELGLKDVKGWRTPGAEECMQMGPILTKDSAKEVGQQFFKWRSSSSLSVLVLKTGEPLRRYPQWEPPYSVFERMNGNTMEVYKPWNTGGVPEVAIMARHGYYNW</sequence>
<dbReference type="InterPro" id="IPR001810">
    <property type="entry name" value="F-box_dom"/>
</dbReference>
<protein>
    <recommendedName>
        <fullName evidence="1">F-box domain-containing protein</fullName>
    </recommendedName>
</protein>
<evidence type="ECO:0000259" key="1">
    <source>
        <dbReference type="Pfam" id="PF00646"/>
    </source>
</evidence>
<gene>
    <name evidence="2" type="ORF">E0Z10_g4568</name>
</gene>
<name>A0A4Z0YJZ4_9PEZI</name>
<organism evidence="2 3">
    <name type="scientific">Xylaria hypoxylon</name>
    <dbReference type="NCBI Taxonomy" id="37992"/>
    <lineage>
        <taxon>Eukaryota</taxon>
        <taxon>Fungi</taxon>
        <taxon>Dikarya</taxon>
        <taxon>Ascomycota</taxon>
        <taxon>Pezizomycotina</taxon>
        <taxon>Sordariomycetes</taxon>
        <taxon>Xylariomycetidae</taxon>
        <taxon>Xylariales</taxon>
        <taxon>Xylariaceae</taxon>
        <taxon>Xylaria</taxon>
    </lineage>
</organism>
<comment type="caution">
    <text evidence="2">The sequence shown here is derived from an EMBL/GenBank/DDBJ whole genome shotgun (WGS) entry which is preliminary data.</text>
</comment>
<dbReference type="CDD" id="cd09917">
    <property type="entry name" value="F-box_SF"/>
    <property type="match status" value="1"/>
</dbReference>
<dbReference type="SUPFAM" id="SSF81383">
    <property type="entry name" value="F-box domain"/>
    <property type="match status" value="1"/>
</dbReference>
<keyword evidence="3" id="KW-1185">Reference proteome</keyword>
<dbReference type="Pfam" id="PF00646">
    <property type="entry name" value="F-box"/>
    <property type="match status" value="1"/>
</dbReference>
<evidence type="ECO:0000313" key="2">
    <source>
        <dbReference type="EMBL" id="TGJ84184.1"/>
    </source>
</evidence>
<reference evidence="2 3" key="1">
    <citation type="submission" date="2019-03" db="EMBL/GenBank/DDBJ databases">
        <title>Draft genome sequence of Xylaria hypoxylon DSM 108379, a ubiquitous saprotrophic-parasitic fungi on hardwood.</title>
        <authorList>
            <person name="Buettner E."/>
            <person name="Leonhardt S."/>
            <person name="Gebauer A.M."/>
            <person name="Liers C."/>
            <person name="Hofrichter M."/>
            <person name="Kellner H."/>
        </authorList>
    </citation>
    <scope>NUCLEOTIDE SEQUENCE [LARGE SCALE GENOMIC DNA]</scope>
    <source>
        <strain evidence="2 3">DSM 108379</strain>
    </source>
</reference>
<dbReference type="InterPro" id="IPR032675">
    <property type="entry name" value="LRR_dom_sf"/>
</dbReference>
<dbReference type="EMBL" id="SKBN01000073">
    <property type="protein sequence ID" value="TGJ84184.1"/>
    <property type="molecule type" value="Genomic_DNA"/>
</dbReference>
<dbReference type="OrthoDB" id="3945550at2759"/>
<accession>A0A4Z0YJZ4</accession>